<gene>
    <name evidence="1" type="ORF">BWY04_00268</name>
</gene>
<reference evidence="1" key="1">
    <citation type="submission" date="2017-02" db="EMBL/GenBank/DDBJ databases">
        <title>Delving into the versatile metabolic prowess of the omnipresent phylum Bacteroidetes.</title>
        <authorList>
            <person name="Nobu M.K."/>
            <person name="Mei R."/>
            <person name="Narihiro T."/>
            <person name="Kuroda K."/>
            <person name="Liu W.-T."/>
        </authorList>
    </citation>
    <scope>NUCLEOTIDE SEQUENCE</scope>
    <source>
        <strain evidence="1">ADurb.Bin160</strain>
    </source>
</reference>
<dbReference type="Proteomes" id="UP000485621">
    <property type="component" value="Unassembled WGS sequence"/>
</dbReference>
<sequence>MEVEAIESGILELAQKNAKENLEKIFEDLDIRVDLD</sequence>
<accession>A0A1V5ZQ66</accession>
<name>A0A1V5ZQ66_9BACT</name>
<comment type="caution">
    <text evidence="1">The sequence shown here is derived from an EMBL/GenBank/DDBJ whole genome shotgun (WGS) entry which is preliminary data.</text>
</comment>
<evidence type="ECO:0000313" key="1">
    <source>
        <dbReference type="EMBL" id="OQB42389.1"/>
    </source>
</evidence>
<proteinExistence type="predicted"/>
<organism evidence="1">
    <name type="scientific">candidate division CPR1 bacterium ADurb.Bin160</name>
    <dbReference type="NCBI Taxonomy" id="1852826"/>
    <lineage>
        <taxon>Bacteria</taxon>
        <taxon>candidate division CPR1</taxon>
    </lineage>
</organism>
<protein>
    <submittedName>
        <fullName evidence="1">Uncharacterized protein</fullName>
    </submittedName>
</protein>
<dbReference type="EMBL" id="MWDB01000003">
    <property type="protein sequence ID" value="OQB42389.1"/>
    <property type="molecule type" value="Genomic_DNA"/>
</dbReference>
<dbReference type="AlphaFoldDB" id="A0A1V5ZQ66"/>